<reference evidence="1" key="2">
    <citation type="journal article" date="2023" name="IMA Fungus">
        <title>Comparative genomic study of the Penicillium genus elucidates a diverse pangenome and 15 lateral gene transfer events.</title>
        <authorList>
            <person name="Petersen C."/>
            <person name="Sorensen T."/>
            <person name="Nielsen M.R."/>
            <person name="Sondergaard T.E."/>
            <person name="Sorensen J.L."/>
            <person name="Fitzpatrick D.A."/>
            <person name="Frisvad J.C."/>
            <person name="Nielsen K.L."/>
        </authorList>
    </citation>
    <scope>NUCLEOTIDE SEQUENCE</scope>
    <source>
        <strain evidence="1">IBT 21917</strain>
    </source>
</reference>
<dbReference type="Proteomes" id="UP001146351">
    <property type="component" value="Unassembled WGS sequence"/>
</dbReference>
<reference evidence="1" key="1">
    <citation type="submission" date="2022-11" db="EMBL/GenBank/DDBJ databases">
        <authorList>
            <person name="Petersen C."/>
        </authorList>
    </citation>
    <scope>NUCLEOTIDE SEQUENCE</scope>
    <source>
        <strain evidence="1">IBT 21917</strain>
    </source>
</reference>
<dbReference type="EMBL" id="JAPQKO010000006">
    <property type="protein sequence ID" value="KAJ5156371.1"/>
    <property type="molecule type" value="Genomic_DNA"/>
</dbReference>
<name>A0A9W9LGL8_9EURO</name>
<dbReference type="OrthoDB" id="5345753at2759"/>
<comment type="caution">
    <text evidence="1">The sequence shown here is derived from an EMBL/GenBank/DDBJ whole genome shotgun (WGS) entry which is preliminary data.</text>
</comment>
<accession>A0A9W9LGL8</accession>
<sequence>MAGHRPKLTDMTDSLRHSMGAYIGALILNEINWAVTRAEGLNVQTFQKENSLEWDPGCENGYDSHGICGGYFFDGTDTYSIVDPLNMKDGKSKELQKLIGGDNPLTTGKLLFTSGLQCSQTCGKNGGCAPTQDPADPSSVSCLSGVRVCTYTWDTYGPFKEGCDNLPAKDAALSRFGVTPCKGEDHGMSVPKTYLGGGILKHAPGDWADRLICNSDY</sequence>
<proteinExistence type="predicted"/>
<keyword evidence="2" id="KW-1185">Reference proteome</keyword>
<organism evidence="1 2">
    <name type="scientific">Penicillium capsulatum</name>
    <dbReference type="NCBI Taxonomy" id="69766"/>
    <lineage>
        <taxon>Eukaryota</taxon>
        <taxon>Fungi</taxon>
        <taxon>Dikarya</taxon>
        <taxon>Ascomycota</taxon>
        <taxon>Pezizomycotina</taxon>
        <taxon>Eurotiomycetes</taxon>
        <taxon>Eurotiomycetidae</taxon>
        <taxon>Eurotiales</taxon>
        <taxon>Aspergillaceae</taxon>
        <taxon>Penicillium</taxon>
    </lineage>
</organism>
<dbReference type="AlphaFoldDB" id="A0A9W9LGL8"/>
<protein>
    <submittedName>
        <fullName evidence="1">Uncharacterized protein</fullName>
    </submittedName>
</protein>
<evidence type="ECO:0000313" key="2">
    <source>
        <dbReference type="Proteomes" id="UP001146351"/>
    </source>
</evidence>
<evidence type="ECO:0000313" key="1">
    <source>
        <dbReference type="EMBL" id="KAJ5156371.1"/>
    </source>
</evidence>
<gene>
    <name evidence="1" type="ORF">N7492_009174</name>
</gene>